<reference evidence="2" key="1">
    <citation type="submission" date="2020-08" db="EMBL/GenBank/DDBJ databases">
        <title>Novel species isolated from subtropical streams in China.</title>
        <authorList>
            <person name="Lu H."/>
        </authorList>
    </citation>
    <scope>NUCLEOTIDE SEQUENCE</scope>
    <source>
        <strain evidence="2">LX22W</strain>
    </source>
</reference>
<dbReference type="EMBL" id="JACOFZ010000001">
    <property type="protein sequence ID" value="MBC3881078.1"/>
    <property type="molecule type" value="Genomic_DNA"/>
</dbReference>
<dbReference type="Proteomes" id="UP000627446">
    <property type="component" value="Unassembled WGS sequence"/>
</dbReference>
<accession>A0A923HNQ6</accession>
<name>A0A923HNQ6_9BURK</name>
<dbReference type="AlphaFoldDB" id="A0A923HNQ6"/>
<gene>
    <name evidence="2" type="ORF">H8K36_06820</name>
</gene>
<organism evidence="2 3">
    <name type="scientific">Undibacterium nitidum</name>
    <dbReference type="NCBI Taxonomy" id="2762298"/>
    <lineage>
        <taxon>Bacteria</taxon>
        <taxon>Pseudomonadati</taxon>
        <taxon>Pseudomonadota</taxon>
        <taxon>Betaproteobacteria</taxon>
        <taxon>Burkholderiales</taxon>
        <taxon>Oxalobacteraceae</taxon>
        <taxon>Undibacterium</taxon>
    </lineage>
</organism>
<feature type="transmembrane region" description="Helical" evidence="1">
    <location>
        <begin position="12"/>
        <end position="34"/>
    </location>
</feature>
<proteinExistence type="predicted"/>
<keyword evidence="1" id="KW-0812">Transmembrane</keyword>
<keyword evidence="1" id="KW-0472">Membrane</keyword>
<evidence type="ECO:0000313" key="2">
    <source>
        <dbReference type="EMBL" id="MBC3881078.1"/>
    </source>
</evidence>
<evidence type="ECO:0000256" key="1">
    <source>
        <dbReference type="SAM" id="Phobius"/>
    </source>
</evidence>
<comment type="caution">
    <text evidence="2">The sequence shown here is derived from an EMBL/GenBank/DDBJ whole genome shotgun (WGS) entry which is preliminary data.</text>
</comment>
<protein>
    <submittedName>
        <fullName evidence="2">Uncharacterized protein</fullName>
    </submittedName>
</protein>
<evidence type="ECO:0000313" key="3">
    <source>
        <dbReference type="Proteomes" id="UP000627446"/>
    </source>
</evidence>
<dbReference type="RefSeq" id="WP_186914474.1">
    <property type="nucleotide sequence ID" value="NZ_JACOFZ010000001.1"/>
</dbReference>
<sequence length="220" mass="25031">MGFKKLTNTSTFPFLPSAVLVLALYGAVVLFPFIQLKANAIETGNNTNSSTIDFQSRVNTQFPNGILTDKTPSSVDSSEAEYGRVSNRSNLSQLHINESRVNSRACPMPDIPRVSTTQTSEIKTINAINQWIDCHNQWVVQLQDLAEDKGHVLKVRHAPDNNQVQKRNAQSVAQALMWEDKEKLEYLNTRYAEWKKNSLAYKQRLGFRRNLMSLQEMESR</sequence>
<keyword evidence="1" id="KW-1133">Transmembrane helix</keyword>
<keyword evidence="3" id="KW-1185">Reference proteome</keyword>